<name>A0A1F6BDA4_9BACT</name>
<dbReference type="STRING" id="1798401.A2363_01830"/>
<keyword evidence="1" id="KW-0732">Signal</keyword>
<gene>
    <name evidence="2" type="ORF">A2363_01830</name>
</gene>
<organism evidence="2 3">
    <name type="scientific">Candidatus Gottesmanbacteria bacterium RIFOXYB1_FULL_47_11</name>
    <dbReference type="NCBI Taxonomy" id="1798401"/>
    <lineage>
        <taxon>Bacteria</taxon>
        <taxon>Candidatus Gottesmaniibacteriota</taxon>
    </lineage>
</organism>
<feature type="signal peptide" evidence="1">
    <location>
        <begin position="1"/>
        <end position="20"/>
    </location>
</feature>
<reference evidence="2 3" key="1">
    <citation type="journal article" date="2016" name="Nat. Commun.">
        <title>Thousands of microbial genomes shed light on interconnected biogeochemical processes in an aquifer system.</title>
        <authorList>
            <person name="Anantharaman K."/>
            <person name="Brown C.T."/>
            <person name="Hug L.A."/>
            <person name="Sharon I."/>
            <person name="Castelle C.J."/>
            <person name="Probst A.J."/>
            <person name="Thomas B.C."/>
            <person name="Singh A."/>
            <person name="Wilkins M.J."/>
            <person name="Karaoz U."/>
            <person name="Brodie E.L."/>
            <person name="Williams K.H."/>
            <person name="Hubbard S.S."/>
            <person name="Banfield J.F."/>
        </authorList>
    </citation>
    <scope>NUCLEOTIDE SEQUENCE [LARGE SCALE GENOMIC DNA]</scope>
</reference>
<feature type="chain" id="PRO_5009523071" description="Glycoside hydrolase family 5 domain-containing protein" evidence="1">
    <location>
        <begin position="21"/>
        <end position="462"/>
    </location>
</feature>
<comment type="caution">
    <text evidence="2">The sequence shown here is derived from an EMBL/GenBank/DDBJ whole genome shotgun (WGS) entry which is preliminary data.</text>
</comment>
<dbReference type="InterPro" id="IPR017853">
    <property type="entry name" value="GH"/>
</dbReference>
<evidence type="ECO:0008006" key="4">
    <source>
        <dbReference type="Google" id="ProtNLM"/>
    </source>
</evidence>
<accession>A0A1F6BDA4</accession>
<evidence type="ECO:0000313" key="2">
    <source>
        <dbReference type="EMBL" id="OGG34941.1"/>
    </source>
</evidence>
<proteinExistence type="predicted"/>
<sequence length="462" mass="50872">MKKIFLFLVLIPLLTSKVYAAAIDERLGVTNSCGEYPDRTAQGDFMQYGAQKTRELGFAGLELIMIPGSLCSTGGGCYHQADQYCQDGKLNVSDMKSMMQLPQFQAVLTKPIKYFTLYIEAVKKTSIQQSSIHIKTTPYTQAEINSTYTEVKDAIKYLLTRFRGSGKTFYIAPVNELDNRLVQGGCALGQAGNDCDDSDVPQSNVEHAIEFLNMYARAIRDAKTEVPESGMKVYLTCEIARVLSRAMRGKTSSANDVIPYAECDIVAYSAYETYGPMSTDQARQSMIKALNYIAEKAPDHPDFPGGKNVMIGEIGYPEMTDRTDVNIESAEAAIKAAMDWKVVRLNLWTLFDQACSVKPPTKPADCHGFWMIKPDGTKGDIYNYILANYSVSVTPSPPPTGNPADLTNEGDTPGNQVNEYDYNVLVGDFGKTGTPGWIKADIIKNGKVDEFDYNALVGEIGK</sequence>
<dbReference type="AlphaFoldDB" id="A0A1F6BDA4"/>
<protein>
    <recommendedName>
        <fullName evidence="4">Glycoside hydrolase family 5 domain-containing protein</fullName>
    </recommendedName>
</protein>
<dbReference type="Proteomes" id="UP000176186">
    <property type="component" value="Unassembled WGS sequence"/>
</dbReference>
<evidence type="ECO:0000313" key="3">
    <source>
        <dbReference type="Proteomes" id="UP000176186"/>
    </source>
</evidence>
<evidence type="ECO:0000256" key="1">
    <source>
        <dbReference type="SAM" id="SignalP"/>
    </source>
</evidence>
<dbReference type="SUPFAM" id="SSF51445">
    <property type="entry name" value="(Trans)glycosidases"/>
    <property type="match status" value="1"/>
</dbReference>
<dbReference type="EMBL" id="MFKE01000019">
    <property type="protein sequence ID" value="OGG34941.1"/>
    <property type="molecule type" value="Genomic_DNA"/>
</dbReference>